<feature type="compositionally biased region" description="Polar residues" evidence="1">
    <location>
        <begin position="271"/>
        <end position="289"/>
    </location>
</feature>
<gene>
    <name evidence="2" type="ORF">L596_018664</name>
</gene>
<name>A0A4U5N5A4_STECR</name>
<sequence>MSYWPSPNNATPSVGSETTSSSSESQANNPAWQKAQAALSNVVKKPAAPAAGNYAVDPAYAAAQQYYMHNPYAAAYNPYAYGGHFPAYNRPPPPPPLPRAPHPVNQAPAVIAARPQLRSNTSGSARPPMQQPAYRPNLAPQHRGPRSATNNVTSAGLNVGGPRVQFDYAACFNNAPKFINEYIEGFGMVPKALKDYIERSRQSVHTAEDKAKLEEYLKDRANPLLNAGSAGRVDWAKEPLPHTIGFKLKTGSWTPASKLKSELDVSHRRGGSSTYSFEISNKKPTSFPSAKNVFKSPNKGYKANGDSSHDDREDENRRGKKRRSRSSSTSSSASHDDYNKSSRKKFGESGGYGSQVCVDGFRSLYGKGQLGCYNSLFAIKIAVKGWCYGCFFSSSRARR</sequence>
<dbReference type="AlphaFoldDB" id="A0A4U5N5A4"/>
<feature type="compositionally biased region" description="Polar residues" evidence="1">
    <location>
        <begin position="1"/>
        <end position="15"/>
    </location>
</feature>
<keyword evidence="3" id="KW-1185">Reference proteome</keyword>
<evidence type="ECO:0000256" key="1">
    <source>
        <dbReference type="SAM" id="MobiDB-lite"/>
    </source>
</evidence>
<dbReference type="OrthoDB" id="199574at2759"/>
<organism evidence="2 3">
    <name type="scientific">Steinernema carpocapsae</name>
    <name type="common">Entomopathogenic nematode</name>
    <dbReference type="NCBI Taxonomy" id="34508"/>
    <lineage>
        <taxon>Eukaryota</taxon>
        <taxon>Metazoa</taxon>
        <taxon>Ecdysozoa</taxon>
        <taxon>Nematoda</taxon>
        <taxon>Chromadorea</taxon>
        <taxon>Rhabditida</taxon>
        <taxon>Tylenchina</taxon>
        <taxon>Panagrolaimomorpha</taxon>
        <taxon>Strongyloidoidea</taxon>
        <taxon>Steinernematidae</taxon>
        <taxon>Steinernema</taxon>
    </lineage>
</organism>
<accession>A0A4U5N5A4</accession>
<feature type="region of interest" description="Disordered" evidence="1">
    <location>
        <begin position="1"/>
        <end position="33"/>
    </location>
</feature>
<proteinExistence type="predicted"/>
<feature type="region of interest" description="Disordered" evidence="1">
    <location>
        <begin position="117"/>
        <end position="151"/>
    </location>
</feature>
<reference evidence="2 3" key="1">
    <citation type="journal article" date="2015" name="Genome Biol.">
        <title>Comparative genomics of Steinernema reveals deeply conserved gene regulatory networks.</title>
        <authorList>
            <person name="Dillman A.R."/>
            <person name="Macchietto M."/>
            <person name="Porter C.F."/>
            <person name="Rogers A."/>
            <person name="Williams B."/>
            <person name="Antoshechkin I."/>
            <person name="Lee M.M."/>
            <person name="Goodwin Z."/>
            <person name="Lu X."/>
            <person name="Lewis E.E."/>
            <person name="Goodrich-Blair H."/>
            <person name="Stock S.P."/>
            <person name="Adams B.J."/>
            <person name="Sternberg P.W."/>
            <person name="Mortazavi A."/>
        </authorList>
    </citation>
    <scope>NUCLEOTIDE SEQUENCE [LARGE SCALE GENOMIC DNA]</scope>
    <source>
        <strain evidence="2 3">ALL</strain>
    </source>
</reference>
<evidence type="ECO:0000313" key="3">
    <source>
        <dbReference type="Proteomes" id="UP000298663"/>
    </source>
</evidence>
<dbReference type="EMBL" id="AZBU02000005">
    <property type="protein sequence ID" value="TKR77747.1"/>
    <property type="molecule type" value="Genomic_DNA"/>
</dbReference>
<feature type="compositionally biased region" description="Basic and acidic residues" evidence="1">
    <location>
        <begin position="307"/>
        <end position="317"/>
    </location>
</feature>
<evidence type="ECO:0000313" key="2">
    <source>
        <dbReference type="EMBL" id="TKR77747.1"/>
    </source>
</evidence>
<reference evidence="2 3" key="2">
    <citation type="journal article" date="2019" name="G3 (Bethesda)">
        <title>Hybrid Assembly of the Genome of the Entomopathogenic Nematode Steinernema carpocapsae Identifies the X-Chromosome.</title>
        <authorList>
            <person name="Serra L."/>
            <person name="Macchietto M."/>
            <person name="Macias-Munoz A."/>
            <person name="McGill C.J."/>
            <person name="Rodriguez I.M."/>
            <person name="Rodriguez B."/>
            <person name="Murad R."/>
            <person name="Mortazavi A."/>
        </authorList>
    </citation>
    <scope>NUCLEOTIDE SEQUENCE [LARGE SCALE GENOMIC DNA]</scope>
    <source>
        <strain evidence="2 3">ALL</strain>
    </source>
</reference>
<feature type="region of interest" description="Disordered" evidence="1">
    <location>
        <begin position="260"/>
        <end position="351"/>
    </location>
</feature>
<dbReference type="Proteomes" id="UP000298663">
    <property type="component" value="Unassembled WGS sequence"/>
</dbReference>
<protein>
    <submittedName>
        <fullName evidence="2">Uncharacterized protein</fullName>
    </submittedName>
</protein>
<feature type="compositionally biased region" description="Low complexity" evidence="1">
    <location>
        <begin position="16"/>
        <end position="25"/>
    </location>
</feature>
<comment type="caution">
    <text evidence="2">The sequence shown here is derived from an EMBL/GenBank/DDBJ whole genome shotgun (WGS) entry which is preliminary data.</text>
</comment>